<feature type="active site" evidence="6">
    <location>
        <position position="454"/>
    </location>
</feature>
<evidence type="ECO:0000256" key="6">
    <source>
        <dbReference type="PROSITE-ProRule" id="PRU10060"/>
    </source>
</evidence>
<keyword evidence="7" id="KW-0732">Signal</keyword>
<organism evidence="12 13">
    <name type="scientific">Nonomuraea corallina</name>
    <dbReference type="NCBI Taxonomy" id="2989783"/>
    <lineage>
        <taxon>Bacteria</taxon>
        <taxon>Bacillati</taxon>
        <taxon>Actinomycetota</taxon>
        <taxon>Actinomycetes</taxon>
        <taxon>Streptosporangiales</taxon>
        <taxon>Streptosporangiaceae</taxon>
        <taxon>Nonomuraea</taxon>
    </lineage>
</organism>
<dbReference type="Pfam" id="PF00942">
    <property type="entry name" value="CBM_3"/>
    <property type="match status" value="1"/>
</dbReference>
<keyword evidence="2 5" id="KW-0119">Carbohydrate metabolism</keyword>
<dbReference type="SMART" id="SM00060">
    <property type="entry name" value="FN3"/>
    <property type="match status" value="1"/>
</dbReference>
<dbReference type="InterPro" id="IPR008928">
    <property type="entry name" value="6-hairpin_glycosidase_sf"/>
</dbReference>
<dbReference type="PROSITE" id="PS00592">
    <property type="entry name" value="GH9_2"/>
    <property type="match status" value="1"/>
</dbReference>
<name>A0ABT4SP02_9ACTN</name>
<dbReference type="Pfam" id="PF00041">
    <property type="entry name" value="fn3"/>
    <property type="match status" value="1"/>
</dbReference>
<dbReference type="PROSITE" id="PS51172">
    <property type="entry name" value="CBM3"/>
    <property type="match status" value="1"/>
</dbReference>
<feature type="active site" evidence="6">
    <location>
        <position position="445"/>
    </location>
</feature>
<dbReference type="Gene3D" id="2.60.40.710">
    <property type="entry name" value="Endoglucanase-like"/>
    <property type="match status" value="1"/>
</dbReference>
<dbReference type="SMART" id="SM00637">
    <property type="entry name" value="CBD_II"/>
    <property type="match status" value="1"/>
</dbReference>
<comment type="similarity">
    <text evidence="5 7">Belongs to the glycosyl hydrolase 9 (cellulase E) family.</text>
</comment>
<dbReference type="Gene3D" id="2.60.40.290">
    <property type="match status" value="1"/>
</dbReference>
<evidence type="ECO:0000313" key="13">
    <source>
        <dbReference type="Proteomes" id="UP001144036"/>
    </source>
</evidence>
<dbReference type="Pfam" id="PF00759">
    <property type="entry name" value="Glyco_hydro_9"/>
    <property type="match status" value="1"/>
</dbReference>
<evidence type="ECO:0000256" key="5">
    <source>
        <dbReference type="PROSITE-ProRule" id="PRU10059"/>
    </source>
</evidence>
<comment type="catalytic activity">
    <reaction evidence="7">
        <text>Endohydrolysis of (1-&gt;4)-beta-D-glucosidic linkages in cellulose, lichenin and cereal beta-D-glucans.</text>
        <dbReference type="EC" id="3.2.1.4"/>
    </reaction>
</comment>
<dbReference type="PROSITE" id="PS00698">
    <property type="entry name" value="GH9_3"/>
    <property type="match status" value="1"/>
</dbReference>
<dbReference type="InterPro" id="IPR001919">
    <property type="entry name" value="CBD2"/>
</dbReference>
<dbReference type="Gene3D" id="1.50.10.10">
    <property type="match status" value="1"/>
</dbReference>
<dbReference type="InterPro" id="IPR018221">
    <property type="entry name" value="Glyco_hydro_9_His_AS"/>
</dbReference>
<dbReference type="Proteomes" id="UP001144036">
    <property type="component" value="Unassembled WGS sequence"/>
</dbReference>
<evidence type="ECO:0000259" key="11">
    <source>
        <dbReference type="PROSITE" id="PS51173"/>
    </source>
</evidence>
<dbReference type="RefSeq" id="WP_270159749.1">
    <property type="nucleotide sequence ID" value="NZ_JAPNNL010000292.1"/>
</dbReference>
<keyword evidence="1 5" id="KW-0378">Hydrolase</keyword>
<feature type="domain" description="CBM2" evidence="11">
    <location>
        <begin position="735"/>
        <end position="839"/>
    </location>
</feature>
<dbReference type="InterPro" id="IPR001956">
    <property type="entry name" value="CBM3"/>
</dbReference>
<dbReference type="InterPro" id="IPR036116">
    <property type="entry name" value="FN3_sf"/>
</dbReference>
<gene>
    <name evidence="12" type="ORF">OUY22_35775</name>
</gene>
<dbReference type="InterPro" id="IPR033126">
    <property type="entry name" value="Glyco_hydro_9_Asp/Glu_AS"/>
</dbReference>
<dbReference type="InterPro" id="IPR012341">
    <property type="entry name" value="6hp_glycosidase-like_sf"/>
</dbReference>
<evidence type="ECO:0000256" key="3">
    <source>
        <dbReference type="ARBA" id="ARBA00023295"/>
    </source>
</evidence>
<keyword evidence="13" id="KW-1185">Reference proteome</keyword>
<dbReference type="SUPFAM" id="SSF49384">
    <property type="entry name" value="Carbohydrate-binding domain"/>
    <property type="match status" value="2"/>
</dbReference>
<feature type="chain" id="PRO_5044979187" description="Endoglucanase" evidence="7">
    <location>
        <begin position="28"/>
        <end position="839"/>
    </location>
</feature>
<dbReference type="SMART" id="SM01067">
    <property type="entry name" value="CBM_3"/>
    <property type="match status" value="1"/>
</dbReference>
<feature type="non-terminal residue" evidence="12">
    <location>
        <position position="1"/>
    </location>
</feature>
<evidence type="ECO:0000256" key="4">
    <source>
        <dbReference type="ARBA" id="ARBA00023326"/>
    </source>
</evidence>
<dbReference type="Pfam" id="PF00553">
    <property type="entry name" value="CBM_2"/>
    <property type="match status" value="1"/>
</dbReference>
<feature type="active site" evidence="5">
    <location>
        <position position="406"/>
    </location>
</feature>
<dbReference type="SUPFAM" id="SSF49265">
    <property type="entry name" value="Fibronectin type III"/>
    <property type="match status" value="1"/>
</dbReference>
<evidence type="ECO:0000256" key="7">
    <source>
        <dbReference type="RuleBase" id="RU361166"/>
    </source>
</evidence>
<dbReference type="Gene3D" id="2.60.40.10">
    <property type="entry name" value="Immunoglobulins"/>
    <property type="match status" value="1"/>
</dbReference>
<keyword evidence="4 5" id="KW-0624">Polysaccharide degradation</keyword>
<dbReference type="PROSITE" id="PS50853">
    <property type="entry name" value="FN3"/>
    <property type="match status" value="1"/>
</dbReference>
<evidence type="ECO:0000259" key="9">
    <source>
        <dbReference type="PROSITE" id="PS50853"/>
    </source>
</evidence>
<dbReference type="GO" id="GO:0016787">
    <property type="term" value="F:hydrolase activity"/>
    <property type="evidence" value="ECO:0007669"/>
    <property type="project" value="UniProtKB-KW"/>
</dbReference>
<dbReference type="InterPro" id="IPR036966">
    <property type="entry name" value="CBM3_sf"/>
</dbReference>
<evidence type="ECO:0000256" key="1">
    <source>
        <dbReference type="ARBA" id="ARBA00022801"/>
    </source>
</evidence>
<dbReference type="InterPro" id="IPR012291">
    <property type="entry name" value="CBM2_carb-bd_dom_sf"/>
</dbReference>
<protein>
    <recommendedName>
        <fullName evidence="7">Endoglucanase</fullName>
        <ecNumber evidence="7">3.2.1.4</ecNumber>
    </recommendedName>
</protein>
<dbReference type="CDD" id="cd00063">
    <property type="entry name" value="FN3"/>
    <property type="match status" value="1"/>
</dbReference>
<feature type="domain" description="CBM3" evidence="10">
    <location>
        <begin position="488"/>
        <end position="639"/>
    </location>
</feature>
<sequence>PPGRGGPAAGGGAALALPLLAVPDAHAAAAPAFAYGEALQKSLWFYEAQQSGELPDWNRVGWRGDSALDDGASAGLDLTGGWYDAGDHVKFGFPMAFSATMLAWGAVEYRDAYQDSGQLTHLLDNLRWVNDYFIKAHPSPNVLYGQVGNGGADHAWWGPAEAMSMARPAYKIDASCGGSDLAGETAAAMAAASIVFRPTDPGYADTLVTHARQLYTFADTVRKKYSECITDAQSFYNSWSGYTDELVWGAIWLYRATQDPAFLTKAESLYDSLGTEPQTSIKSYKWTIAWDDKSYGAYVLLHKLTGKQKYLDDANRWLDWWTVGVNGSRVAYSPGGQAVLDRWGSLRYAANTAFAALVHSDSITDATRKARYHDFAVRQIDYALGDNPRDSSYVIGFGANPPKNPHHRTAHGSWTDQISSPVETRHTLYGALVGGPPEPNDAYTDKRDDYVMNEVATDYNAGFTSALARLYREYGGPPAAGFPAEETPDGPEIFVEAAVNATGATFTEIKAIIRNRSAWPARVLDDGSFRYYFTLDGATTASQITVSSAYNQCAAPTLHAAGGSTYYVSVDCSGQDIAPAGQSQHRREVQFRIASSGTWDPANDWSYRGVATTPGATPVRVDNITLHSGATRIWGQPPGPEEEDDTPPGMPGTPAVSAITGSTARLTWTAATDNVGVTGYDVHLGGAKAGTATGTTFDLTGLTPGTAYTAHVVARDAAGNTSPPSGGVTFTTTDEPAPTGGCTAAFKVVNTWSGGYQAEVTVKNARTTAITGWTVSWTGSGTITQIWGGRHAASGSAVTVRNETWNGSLAPGGATTFGFLANGSGVVPQAITCTPEGST</sequence>
<dbReference type="SUPFAM" id="SSF48208">
    <property type="entry name" value="Six-hairpin glycosidases"/>
    <property type="match status" value="1"/>
</dbReference>
<dbReference type="InterPro" id="IPR001701">
    <property type="entry name" value="Glyco_hydro_9"/>
</dbReference>
<feature type="domain" description="Fibronectin type-III" evidence="9">
    <location>
        <begin position="650"/>
        <end position="736"/>
    </location>
</feature>
<accession>A0ABT4SP02</accession>
<dbReference type="EC" id="3.2.1.4" evidence="7"/>
<dbReference type="PROSITE" id="PS51173">
    <property type="entry name" value="CBM2"/>
    <property type="match status" value="1"/>
</dbReference>
<keyword evidence="3 5" id="KW-0326">Glycosidase</keyword>
<evidence type="ECO:0000259" key="10">
    <source>
        <dbReference type="PROSITE" id="PS51172"/>
    </source>
</evidence>
<reference evidence="12" key="1">
    <citation type="submission" date="2022-11" db="EMBL/GenBank/DDBJ databases">
        <title>Nonomuraea corallina sp. nov., a new species of the genus Nonomuraea isolated from sea side sediment in Thai sea.</title>
        <authorList>
            <person name="Ngamcharungchit C."/>
            <person name="Matsumoto A."/>
            <person name="Suriyachadkun C."/>
            <person name="Panbangred W."/>
            <person name="Inahashi Y."/>
            <person name="Intra B."/>
        </authorList>
    </citation>
    <scope>NUCLEOTIDE SEQUENCE</scope>
    <source>
        <strain evidence="12">MCN248</strain>
    </source>
</reference>
<feature type="region of interest" description="Disordered" evidence="8">
    <location>
        <begin position="630"/>
        <end position="651"/>
    </location>
</feature>
<dbReference type="InterPro" id="IPR013783">
    <property type="entry name" value="Ig-like_fold"/>
</dbReference>
<feature type="signal peptide" evidence="7">
    <location>
        <begin position="1"/>
        <end position="27"/>
    </location>
</feature>
<evidence type="ECO:0000256" key="2">
    <source>
        <dbReference type="ARBA" id="ARBA00023277"/>
    </source>
</evidence>
<keyword evidence="7" id="KW-0136">Cellulose degradation</keyword>
<proteinExistence type="inferred from homology"/>
<dbReference type="InterPro" id="IPR008965">
    <property type="entry name" value="CBM2/CBM3_carb-bd_dom_sf"/>
</dbReference>
<evidence type="ECO:0000256" key="8">
    <source>
        <dbReference type="SAM" id="MobiDB-lite"/>
    </source>
</evidence>
<dbReference type="PANTHER" id="PTHR22298">
    <property type="entry name" value="ENDO-1,4-BETA-GLUCANASE"/>
    <property type="match status" value="1"/>
</dbReference>
<evidence type="ECO:0000313" key="12">
    <source>
        <dbReference type="EMBL" id="MDA0638800.1"/>
    </source>
</evidence>
<dbReference type="InterPro" id="IPR003961">
    <property type="entry name" value="FN3_dom"/>
</dbReference>
<dbReference type="EMBL" id="JAPNNL010000292">
    <property type="protein sequence ID" value="MDA0638800.1"/>
    <property type="molecule type" value="Genomic_DNA"/>
</dbReference>
<comment type="caution">
    <text evidence="12">The sequence shown here is derived from an EMBL/GenBank/DDBJ whole genome shotgun (WGS) entry which is preliminary data.</text>
</comment>